<dbReference type="OrthoDB" id="2142040at2759"/>
<dbReference type="EMBL" id="LHPN01000005">
    <property type="protein sequence ID" value="OAL71825.1"/>
    <property type="molecule type" value="Genomic_DNA"/>
</dbReference>
<dbReference type="Proteomes" id="UP000243519">
    <property type="component" value="Unassembled WGS sequence"/>
</dbReference>
<dbReference type="AlphaFoldDB" id="A0A178FIU0"/>
<feature type="compositionally biased region" description="Polar residues" evidence="1">
    <location>
        <begin position="1"/>
        <end position="10"/>
    </location>
</feature>
<feature type="compositionally biased region" description="Low complexity" evidence="1">
    <location>
        <begin position="49"/>
        <end position="74"/>
    </location>
</feature>
<name>A0A178FIU0_TRIVO</name>
<organism evidence="2 3">
    <name type="scientific">Trichophyton violaceum</name>
    <dbReference type="NCBI Taxonomy" id="34388"/>
    <lineage>
        <taxon>Eukaryota</taxon>
        <taxon>Fungi</taxon>
        <taxon>Dikarya</taxon>
        <taxon>Ascomycota</taxon>
        <taxon>Pezizomycotina</taxon>
        <taxon>Eurotiomycetes</taxon>
        <taxon>Eurotiomycetidae</taxon>
        <taxon>Onygenales</taxon>
        <taxon>Arthrodermataceae</taxon>
        <taxon>Trichophyton</taxon>
    </lineage>
</organism>
<feature type="region of interest" description="Disordered" evidence="1">
    <location>
        <begin position="1"/>
        <end position="78"/>
    </location>
</feature>
<sequence length="102" mass="10665">MPLFGSSSRSKLPLPFLSRNKQNSPAQKSTYINNKSTGSRHSDPPPAYTPVSATSATAPSFPAASSEGGSLAASPDQPDSFLAQFDTVFLIEEITSETSGVT</sequence>
<keyword evidence="3" id="KW-1185">Reference proteome</keyword>
<evidence type="ECO:0000313" key="3">
    <source>
        <dbReference type="Proteomes" id="UP000243519"/>
    </source>
</evidence>
<protein>
    <submittedName>
        <fullName evidence="2">von Willebrand factor</fullName>
    </submittedName>
</protein>
<gene>
    <name evidence="2" type="ORF">A7D00_3856</name>
</gene>
<evidence type="ECO:0000256" key="1">
    <source>
        <dbReference type="SAM" id="MobiDB-lite"/>
    </source>
</evidence>
<accession>A0A178FIU0</accession>
<comment type="caution">
    <text evidence="2">The sequence shown here is derived from an EMBL/GenBank/DDBJ whole genome shotgun (WGS) entry which is preliminary data.</text>
</comment>
<evidence type="ECO:0000313" key="2">
    <source>
        <dbReference type="EMBL" id="OAL71825.1"/>
    </source>
</evidence>
<proteinExistence type="predicted"/>
<reference evidence="2 3" key="1">
    <citation type="submission" date="2016-05" db="EMBL/GenBank/DDBJ databases">
        <title>Genome sequencing of Trichophyton violaceum CMCC(F)T3l isolated from hair.</title>
        <authorList>
            <person name="Zhan P."/>
            <person name="Tao Y."/>
            <person name="Liu W."/>
        </authorList>
    </citation>
    <scope>NUCLEOTIDE SEQUENCE [LARGE SCALE GENOMIC DNA]</scope>
    <source>
        <strain evidence="3">CMCC(F)T3l</strain>
    </source>
</reference>
<feature type="compositionally biased region" description="Polar residues" evidence="1">
    <location>
        <begin position="19"/>
        <end position="39"/>
    </location>
</feature>